<keyword evidence="1" id="KW-0472">Membrane</keyword>
<keyword evidence="1" id="KW-1133">Transmembrane helix</keyword>
<evidence type="ECO:0000313" key="2">
    <source>
        <dbReference type="EMBL" id="MDS0260868.1"/>
    </source>
</evidence>
<dbReference type="EMBL" id="JAMQON010000004">
    <property type="protein sequence ID" value="MDS0260868.1"/>
    <property type="molecule type" value="Genomic_DNA"/>
</dbReference>
<evidence type="ECO:0008006" key="4">
    <source>
        <dbReference type="Google" id="ProtNLM"/>
    </source>
</evidence>
<feature type="transmembrane region" description="Helical" evidence="1">
    <location>
        <begin position="96"/>
        <end position="116"/>
    </location>
</feature>
<reference evidence="2 3" key="1">
    <citation type="submission" date="2022-06" db="EMBL/GenBank/DDBJ databases">
        <title>Haloarcula sp. a new haloarchaeum isolate from saline soil.</title>
        <authorList>
            <person name="Strakova D."/>
            <person name="Galisteo C."/>
            <person name="Sanchez-Porro C."/>
            <person name="Ventosa A."/>
        </authorList>
    </citation>
    <scope>NUCLEOTIDE SEQUENCE [LARGE SCALE GENOMIC DNA]</scope>
    <source>
        <strain evidence="2 3">S1CR25-12</strain>
    </source>
</reference>
<feature type="transmembrane region" description="Helical" evidence="1">
    <location>
        <begin position="22"/>
        <end position="43"/>
    </location>
</feature>
<evidence type="ECO:0000256" key="1">
    <source>
        <dbReference type="SAM" id="Phobius"/>
    </source>
</evidence>
<feature type="transmembrane region" description="Helical" evidence="1">
    <location>
        <begin position="264"/>
        <end position="283"/>
    </location>
</feature>
<proteinExistence type="predicted"/>
<sequence length="287" mass="30426">MGTLDTELRWNRGPANSRLTRYCLYVSILPVLGLLLSGLVLFLTLLPELLSNPEALVLVLLLAVVGGPVSLLYLWPVLTDPEQRSGVVDDSWLGALDPLGVAVTALVGLVAVVGSFRLADYGIVVLVGVCMGVGLPVAGLLATRGRIDPETLTLYVERDRNYTGGLAVEMRNWTALRRHRLGSVTVCIPSYAPGTDGSAPRLFVLPTSVATEADGVFQRALAASTDAPTRPGNPAVAVTLAAFGVGTLALGAGLWWLVDLPTGIALWILAFCVTFGLLFLLLAKRER</sequence>
<gene>
    <name evidence="2" type="ORF">NDI56_15795</name>
</gene>
<name>A0ABU2FFY7_9EURY</name>
<keyword evidence="1" id="KW-0812">Transmembrane</keyword>
<dbReference type="Proteomes" id="UP001259659">
    <property type="component" value="Unassembled WGS sequence"/>
</dbReference>
<organism evidence="2 3">
    <name type="scientific">Haloarcula saliterrae</name>
    <dbReference type="NCBI Taxonomy" id="2950534"/>
    <lineage>
        <taxon>Archaea</taxon>
        <taxon>Methanobacteriati</taxon>
        <taxon>Methanobacteriota</taxon>
        <taxon>Stenosarchaea group</taxon>
        <taxon>Halobacteria</taxon>
        <taxon>Halobacteriales</taxon>
        <taxon>Haloarculaceae</taxon>
        <taxon>Haloarcula</taxon>
    </lineage>
</organism>
<feature type="transmembrane region" description="Helical" evidence="1">
    <location>
        <begin position="55"/>
        <end position="75"/>
    </location>
</feature>
<feature type="transmembrane region" description="Helical" evidence="1">
    <location>
        <begin position="122"/>
        <end position="142"/>
    </location>
</feature>
<keyword evidence="3" id="KW-1185">Reference proteome</keyword>
<protein>
    <recommendedName>
        <fullName evidence="4">PH domain-containing protein</fullName>
    </recommendedName>
</protein>
<dbReference type="RefSeq" id="WP_310920630.1">
    <property type="nucleotide sequence ID" value="NZ_JAMQON010000004.1"/>
</dbReference>
<evidence type="ECO:0000313" key="3">
    <source>
        <dbReference type="Proteomes" id="UP001259659"/>
    </source>
</evidence>
<feature type="transmembrane region" description="Helical" evidence="1">
    <location>
        <begin position="235"/>
        <end position="258"/>
    </location>
</feature>
<accession>A0ABU2FFY7</accession>
<comment type="caution">
    <text evidence="2">The sequence shown here is derived from an EMBL/GenBank/DDBJ whole genome shotgun (WGS) entry which is preliminary data.</text>
</comment>